<dbReference type="InterPro" id="IPR029030">
    <property type="entry name" value="Caspase-like_dom_sf"/>
</dbReference>
<accession>A0A284RJH8</accession>
<evidence type="ECO:0000256" key="2">
    <source>
        <dbReference type="ARBA" id="ARBA00022703"/>
    </source>
</evidence>
<dbReference type="GO" id="GO:0006508">
    <property type="term" value="P:proteolysis"/>
    <property type="evidence" value="ECO:0007669"/>
    <property type="project" value="InterPro"/>
</dbReference>
<evidence type="ECO:0000256" key="3">
    <source>
        <dbReference type="ARBA" id="ARBA00022807"/>
    </source>
</evidence>
<sequence length="399" mass="44673">MILEYPTVQQELLLKMISLLEQYERQLATEYGMIVGATAEVDSVAVLQEARARAIHKKDGSSLNAYQSLHQLYHIRLQFQYKLIKPQSIASNIEPPLSVGRSNFWAVIIGIDAYDSYPLRGCVSDALLVEEYLKQDLGVPQEQIQLLLGSEHASTTDPSFPTRANIVKTLLDLVSNPLIRNGDNIIIYFSGHGSSYSSGDYFDSSDETDESPRAVDGSNIEAICPIDRDAIDACELPVPDISDREINAILHQISRSKGHQITFILDCCHSGTHTRHFPEPGTRTIPPQPRASFRRMLHAADESCGQHPSYQPVSARDWRPDMSSHVVLAACKEYQTAKEVESEAGYNGVFTQGLISTLRSESLSEESTYVDLLFSLPRRRGQTPIIAGKHKRERLWYKN</sequence>
<name>A0A284RJH8_ARMOS</name>
<dbReference type="PANTHER" id="PTHR48104:SF30">
    <property type="entry name" value="METACASPASE-1"/>
    <property type="match status" value="1"/>
</dbReference>
<dbReference type="GO" id="GO:0005737">
    <property type="term" value="C:cytoplasm"/>
    <property type="evidence" value="ECO:0007669"/>
    <property type="project" value="TreeGrafter"/>
</dbReference>
<feature type="domain" description="Peptidase C14 caspase" evidence="4">
    <location>
        <begin position="105"/>
        <end position="373"/>
    </location>
</feature>
<dbReference type="InterPro" id="IPR011600">
    <property type="entry name" value="Pept_C14_caspase"/>
</dbReference>
<dbReference type="PANTHER" id="PTHR48104">
    <property type="entry name" value="METACASPASE-4"/>
    <property type="match status" value="1"/>
</dbReference>
<reference evidence="6" key="1">
    <citation type="journal article" date="2017" name="Nat. Ecol. Evol.">
        <title>Genome expansion and lineage-specific genetic innovations in the forest pathogenic fungi Armillaria.</title>
        <authorList>
            <person name="Sipos G."/>
            <person name="Prasanna A.N."/>
            <person name="Walter M.C."/>
            <person name="O'Connor E."/>
            <person name="Balint B."/>
            <person name="Krizsan K."/>
            <person name="Kiss B."/>
            <person name="Hess J."/>
            <person name="Varga T."/>
            <person name="Slot J."/>
            <person name="Riley R."/>
            <person name="Boka B."/>
            <person name="Rigling D."/>
            <person name="Barry K."/>
            <person name="Lee J."/>
            <person name="Mihaltcheva S."/>
            <person name="LaButti K."/>
            <person name="Lipzen A."/>
            <person name="Waldron R."/>
            <person name="Moloney N.M."/>
            <person name="Sperisen C."/>
            <person name="Kredics L."/>
            <person name="Vagvoelgyi C."/>
            <person name="Patrignani A."/>
            <person name="Fitzpatrick D."/>
            <person name="Nagy I."/>
            <person name="Doyle S."/>
            <person name="Anderson J.B."/>
            <person name="Grigoriev I.V."/>
            <person name="Gueldener U."/>
            <person name="Muensterkoetter M."/>
            <person name="Nagy L.G."/>
        </authorList>
    </citation>
    <scope>NUCLEOTIDE SEQUENCE [LARGE SCALE GENOMIC DNA]</scope>
    <source>
        <strain evidence="6">C18/9</strain>
    </source>
</reference>
<proteinExistence type="inferred from homology"/>
<evidence type="ECO:0000259" key="4">
    <source>
        <dbReference type="Pfam" id="PF00656"/>
    </source>
</evidence>
<dbReference type="AlphaFoldDB" id="A0A284RJH8"/>
<dbReference type="GO" id="GO:0006915">
    <property type="term" value="P:apoptotic process"/>
    <property type="evidence" value="ECO:0007669"/>
    <property type="project" value="UniProtKB-KW"/>
</dbReference>
<keyword evidence="6" id="KW-1185">Reference proteome</keyword>
<dbReference type="OrthoDB" id="10255174at2759"/>
<dbReference type="Gene3D" id="3.40.50.1460">
    <property type="match status" value="1"/>
</dbReference>
<dbReference type="STRING" id="47428.A0A284RJH8"/>
<dbReference type="SUPFAM" id="SSF52129">
    <property type="entry name" value="Caspase-like"/>
    <property type="match status" value="1"/>
</dbReference>
<protein>
    <recommendedName>
        <fullName evidence="4">Peptidase C14 caspase domain-containing protein</fullName>
    </recommendedName>
</protein>
<keyword evidence="3" id="KW-0378">Hydrolase</keyword>
<dbReference type="InterPro" id="IPR050452">
    <property type="entry name" value="Metacaspase"/>
</dbReference>
<dbReference type="GO" id="GO:0004197">
    <property type="term" value="F:cysteine-type endopeptidase activity"/>
    <property type="evidence" value="ECO:0007669"/>
    <property type="project" value="InterPro"/>
</dbReference>
<keyword evidence="2" id="KW-0053">Apoptosis</keyword>
<organism evidence="5 6">
    <name type="scientific">Armillaria ostoyae</name>
    <name type="common">Armillaria root rot fungus</name>
    <dbReference type="NCBI Taxonomy" id="47428"/>
    <lineage>
        <taxon>Eukaryota</taxon>
        <taxon>Fungi</taxon>
        <taxon>Dikarya</taxon>
        <taxon>Basidiomycota</taxon>
        <taxon>Agaricomycotina</taxon>
        <taxon>Agaricomycetes</taxon>
        <taxon>Agaricomycetidae</taxon>
        <taxon>Agaricales</taxon>
        <taxon>Marasmiineae</taxon>
        <taxon>Physalacriaceae</taxon>
        <taxon>Armillaria</taxon>
    </lineage>
</organism>
<evidence type="ECO:0000313" key="5">
    <source>
        <dbReference type="EMBL" id="SJL08892.1"/>
    </source>
</evidence>
<evidence type="ECO:0000256" key="1">
    <source>
        <dbReference type="ARBA" id="ARBA00009005"/>
    </source>
</evidence>
<gene>
    <name evidence="5" type="ORF">ARMOST_12264</name>
</gene>
<dbReference type="EMBL" id="FUEG01000009">
    <property type="protein sequence ID" value="SJL08892.1"/>
    <property type="molecule type" value="Genomic_DNA"/>
</dbReference>
<dbReference type="Proteomes" id="UP000219338">
    <property type="component" value="Unassembled WGS sequence"/>
</dbReference>
<dbReference type="Pfam" id="PF00656">
    <property type="entry name" value="Peptidase_C14"/>
    <property type="match status" value="1"/>
</dbReference>
<keyword evidence="3" id="KW-0645">Protease</keyword>
<evidence type="ECO:0000313" key="6">
    <source>
        <dbReference type="Proteomes" id="UP000219338"/>
    </source>
</evidence>
<comment type="similarity">
    <text evidence="1">Belongs to the peptidase C14B family.</text>
</comment>
<keyword evidence="3" id="KW-0788">Thiol protease</keyword>